<gene>
    <name evidence="10" type="ORF">OP10G_0626</name>
</gene>
<dbReference type="OrthoDB" id="9805682at2"/>
<evidence type="ECO:0000256" key="4">
    <source>
        <dbReference type="ARBA" id="ARBA00022519"/>
    </source>
</evidence>
<dbReference type="AlphaFoldDB" id="A0A068NQY2"/>
<dbReference type="Gene3D" id="1.20.81.30">
    <property type="entry name" value="Type II secretion system (T2SS), domain F"/>
    <property type="match status" value="2"/>
</dbReference>
<evidence type="ECO:0000259" key="9">
    <source>
        <dbReference type="Pfam" id="PF00482"/>
    </source>
</evidence>
<dbReference type="STRING" id="661478.OP10G_0626"/>
<dbReference type="InterPro" id="IPR042094">
    <property type="entry name" value="T2SS_GspF_sf"/>
</dbReference>
<comment type="similarity">
    <text evidence="2">Belongs to the GSP F family.</text>
</comment>
<accession>A0A068NQY2</accession>
<dbReference type="InterPro" id="IPR003004">
    <property type="entry name" value="GspF/PilC"/>
</dbReference>
<feature type="transmembrane region" description="Helical" evidence="8">
    <location>
        <begin position="375"/>
        <end position="395"/>
    </location>
</feature>
<name>A0A068NQY2_FIMGI</name>
<dbReference type="GO" id="GO:0005886">
    <property type="term" value="C:plasma membrane"/>
    <property type="evidence" value="ECO:0007669"/>
    <property type="project" value="UniProtKB-SubCell"/>
</dbReference>
<dbReference type="RefSeq" id="WP_025227353.1">
    <property type="nucleotide sequence ID" value="NZ_CP007139.1"/>
</dbReference>
<evidence type="ECO:0000256" key="2">
    <source>
        <dbReference type="ARBA" id="ARBA00005745"/>
    </source>
</evidence>
<keyword evidence="3" id="KW-1003">Cell membrane</keyword>
<evidence type="ECO:0000256" key="1">
    <source>
        <dbReference type="ARBA" id="ARBA00004429"/>
    </source>
</evidence>
<evidence type="ECO:0000256" key="5">
    <source>
        <dbReference type="ARBA" id="ARBA00022692"/>
    </source>
</evidence>
<keyword evidence="5 8" id="KW-0812">Transmembrane</keyword>
<keyword evidence="11" id="KW-1185">Reference proteome</keyword>
<dbReference type="EMBL" id="CP007139">
    <property type="protein sequence ID" value="AIE83994.1"/>
    <property type="molecule type" value="Genomic_DNA"/>
</dbReference>
<evidence type="ECO:0000256" key="3">
    <source>
        <dbReference type="ARBA" id="ARBA00022475"/>
    </source>
</evidence>
<dbReference type="Proteomes" id="UP000027982">
    <property type="component" value="Chromosome"/>
</dbReference>
<reference evidence="10 11" key="1">
    <citation type="journal article" date="2014" name="PLoS ONE">
        <title>The first complete genome sequence of the class fimbriimonadia in the phylum armatimonadetes.</title>
        <authorList>
            <person name="Hu Z.Y."/>
            <person name="Wang Y.Z."/>
            <person name="Im W.T."/>
            <person name="Wang S.Y."/>
            <person name="Zhao G.P."/>
            <person name="Zheng H.J."/>
            <person name="Quan Z.X."/>
        </authorList>
    </citation>
    <scope>NUCLEOTIDE SEQUENCE [LARGE SCALE GENOMIC DNA]</scope>
    <source>
        <strain evidence="10">Gsoil 348</strain>
    </source>
</reference>
<feature type="transmembrane region" description="Helical" evidence="8">
    <location>
        <begin position="174"/>
        <end position="194"/>
    </location>
</feature>
<protein>
    <submittedName>
        <fullName evidence="10">Type II secretion system protein</fullName>
    </submittedName>
</protein>
<dbReference type="FunFam" id="1.20.81.30:FF:000001">
    <property type="entry name" value="Type II secretion system protein F"/>
    <property type="match status" value="2"/>
</dbReference>
<dbReference type="InterPro" id="IPR018076">
    <property type="entry name" value="T2SS_GspF_dom"/>
</dbReference>
<feature type="domain" description="Type II secretion system protein GspF" evidence="9">
    <location>
        <begin position="70"/>
        <end position="192"/>
    </location>
</feature>
<keyword evidence="7 8" id="KW-0472">Membrane</keyword>
<keyword evidence="6 8" id="KW-1133">Transmembrane helix</keyword>
<feature type="domain" description="Type II secretion system protein GspF" evidence="9">
    <location>
        <begin position="272"/>
        <end position="394"/>
    </location>
</feature>
<evidence type="ECO:0000256" key="7">
    <source>
        <dbReference type="ARBA" id="ARBA00023136"/>
    </source>
</evidence>
<sequence>MPNYQYKARDLAGNLTTGVVFADNDAALRTALRDSRLYLVDYKKSLDGGDRGLGSGRPRKVKLLDLVVASRQLATLVRAGLPIIETLATLRAQVENPTLSAALAQIQSEVMSGSSLHEAMAKHPKIFTRLCIALVAAGEAGGMLDKTLDIMADQLDKENQIQQQIKGAMAYPKLVCVACGGVIAFMLTFIVPVFEKVYTQFNAQLPSVTLLLVTMSNFVTHMWWMALMLIFLFIKAIKGFRATKPGTKFFDTMALKMPIFGPIMRKIAIGRFAQTFAGSTRSGIPILNALAVCADTSGNTIIHAAIMKVASQVSEGAPLAPSLDETGQFPPMVTRMIAAGEKSGNLDEMLDEIAKFYSRDVDYAVEKMTKLLEPLMTIVVGGIVLFVLLALYMPVFSLSKVIKK</sequence>
<keyword evidence="4" id="KW-0997">Cell inner membrane</keyword>
<evidence type="ECO:0000256" key="8">
    <source>
        <dbReference type="SAM" id="Phobius"/>
    </source>
</evidence>
<dbReference type="PANTHER" id="PTHR30012:SF0">
    <property type="entry name" value="TYPE II SECRETION SYSTEM PROTEIN F-RELATED"/>
    <property type="match status" value="1"/>
</dbReference>
<proteinExistence type="inferred from homology"/>
<feature type="transmembrane region" description="Helical" evidence="8">
    <location>
        <begin position="214"/>
        <end position="234"/>
    </location>
</feature>
<dbReference type="eggNOG" id="COG1459">
    <property type="taxonomic scope" value="Bacteria"/>
</dbReference>
<comment type="subcellular location">
    <subcellularLocation>
        <location evidence="1">Cell inner membrane</location>
        <topology evidence="1">Multi-pass membrane protein</topology>
    </subcellularLocation>
</comment>
<evidence type="ECO:0000313" key="11">
    <source>
        <dbReference type="Proteomes" id="UP000027982"/>
    </source>
</evidence>
<evidence type="ECO:0000256" key="6">
    <source>
        <dbReference type="ARBA" id="ARBA00022989"/>
    </source>
</evidence>
<dbReference type="KEGG" id="fgi:OP10G_0626"/>
<dbReference type="PANTHER" id="PTHR30012">
    <property type="entry name" value="GENERAL SECRETION PATHWAY PROTEIN"/>
    <property type="match status" value="1"/>
</dbReference>
<dbReference type="PRINTS" id="PR00812">
    <property type="entry name" value="BCTERIALGSPF"/>
</dbReference>
<organism evidence="10 11">
    <name type="scientific">Fimbriimonas ginsengisoli Gsoil 348</name>
    <dbReference type="NCBI Taxonomy" id="661478"/>
    <lineage>
        <taxon>Bacteria</taxon>
        <taxon>Bacillati</taxon>
        <taxon>Armatimonadota</taxon>
        <taxon>Fimbriimonadia</taxon>
        <taxon>Fimbriimonadales</taxon>
        <taxon>Fimbriimonadaceae</taxon>
        <taxon>Fimbriimonas</taxon>
    </lineage>
</organism>
<dbReference type="Pfam" id="PF00482">
    <property type="entry name" value="T2SSF"/>
    <property type="match status" value="2"/>
</dbReference>
<evidence type="ECO:0000313" key="10">
    <source>
        <dbReference type="EMBL" id="AIE83994.1"/>
    </source>
</evidence>
<dbReference type="HOGENOM" id="CLU_035032_2_1_0"/>